<dbReference type="PRINTS" id="PR00111">
    <property type="entry name" value="ABHYDROLASE"/>
</dbReference>
<comment type="caution">
    <text evidence="5">The sequence shown here is derived from an EMBL/GenBank/DDBJ whole genome shotgun (WGS) entry which is preliminary data.</text>
</comment>
<feature type="domain" description="AB hydrolase-1" evidence="4">
    <location>
        <begin position="82"/>
        <end position="326"/>
    </location>
</feature>
<dbReference type="PANTHER" id="PTHR43798">
    <property type="entry name" value="MONOACYLGLYCEROL LIPASE"/>
    <property type="match status" value="1"/>
</dbReference>
<dbReference type="Pfam" id="PF12697">
    <property type="entry name" value="Abhydrolase_6"/>
    <property type="match status" value="1"/>
</dbReference>
<dbReference type="GO" id="GO:0016020">
    <property type="term" value="C:membrane"/>
    <property type="evidence" value="ECO:0007669"/>
    <property type="project" value="TreeGrafter"/>
</dbReference>
<dbReference type="GO" id="GO:0046464">
    <property type="term" value="P:acylglycerol catabolic process"/>
    <property type="evidence" value="ECO:0007669"/>
    <property type="project" value="TreeGrafter"/>
</dbReference>
<dbReference type="SUPFAM" id="SSF53474">
    <property type="entry name" value="alpha/beta-Hydrolases"/>
    <property type="match status" value="1"/>
</dbReference>
<keyword evidence="3" id="KW-0472">Membrane</keyword>
<dbReference type="PANTHER" id="PTHR43798:SF5">
    <property type="entry name" value="MONOACYLGLYCEROL LIPASE ABHD6"/>
    <property type="match status" value="1"/>
</dbReference>
<keyword evidence="3" id="KW-0812">Transmembrane</keyword>
<comment type="similarity">
    <text evidence="1">Belongs to the peptidase S33 family.</text>
</comment>
<dbReference type="PRINTS" id="PR00793">
    <property type="entry name" value="PROAMNOPTASE"/>
</dbReference>
<sequence>MHICCMETGSTKSIRQRPMTLTRLAFSGAIGAVGAGVLTAATTLRLRARDQRALLAHPPEGRLLTVNGLQVHAVERGRGPDLLLIHGASGSSRDFTFSLLDRLAQDFRVIAFDRPGLGHSDPLPGGDASIAGQIAVLKAAADQLGVTNPVLVGQSYGGTVATAWALQHPAAALVTLAAPSLPWPGHLDVWYRLTARPVPRALLVPLASAWVPDGYVQRQIDAVFAPAHAPAGYLDHLGTDLTLRHSQLAANVAQINALRDQIVAMEPRYPGLTLPIEMVHGTADTIVPLSIHSGPLAPRLPSARLTVIEGAGHMPHHTHPQVVLDAIARAATRAGLR</sequence>
<keyword evidence="2 5" id="KW-0378">Hydrolase</keyword>
<dbReference type="Gene3D" id="3.40.50.1820">
    <property type="entry name" value="alpha/beta hydrolase"/>
    <property type="match status" value="1"/>
</dbReference>
<dbReference type="GO" id="GO:0008233">
    <property type="term" value="F:peptidase activity"/>
    <property type="evidence" value="ECO:0007669"/>
    <property type="project" value="InterPro"/>
</dbReference>
<dbReference type="InterPro" id="IPR029058">
    <property type="entry name" value="AB_hydrolase_fold"/>
</dbReference>
<evidence type="ECO:0000313" key="6">
    <source>
        <dbReference type="Proteomes" id="UP000241362"/>
    </source>
</evidence>
<feature type="transmembrane region" description="Helical" evidence="3">
    <location>
        <begin position="24"/>
        <end position="44"/>
    </location>
</feature>
<keyword evidence="6" id="KW-1185">Reference proteome</keyword>
<evidence type="ECO:0000256" key="2">
    <source>
        <dbReference type="ARBA" id="ARBA00022801"/>
    </source>
</evidence>
<evidence type="ECO:0000313" key="5">
    <source>
        <dbReference type="EMBL" id="PTE15064.1"/>
    </source>
</evidence>
<evidence type="ECO:0000256" key="3">
    <source>
        <dbReference type="SAM" id="Phobius"/>
    </source>
</evidence>
<protein>
    <submittedName>
        <fullName evidence="5">Alpha/beta hydrolase</fullName>
    </submittedName>
</protein>
<dbReference type="InterPro" id="IPR002410">
    <property type="entry name" value="Peptidase_S33"/>
</dbReference>
<accession>A0A2T4JAZ0</accession>
<dbReference type="InterPro" id="IPR000073">
    <property type="entry name" value="AB_hydrolase_1"/>
</dbReference>
<gene>
    <name evidence="5" type="ORF">C5F44_07220</name>
</gene>
<organism evidence="5 6">
    <name type="scientific">Fuscovulum blasticum DSM 2131</name>
    <dbReference type="NCBI Taxonomy" id="1188250"/>
    <lineage>
        <taxon>Bacteria</taxon>
        <taxon>Pseudomonadati</taxon>
        <taxon>Pseudomonadota</taxon>
        <taxon>Alphaproteobacteria</taxon>
        <taxon>Rhodobacterales</taxon>
        <taxon>Paracoccaceae</taxon>
        <taxon>Pseudogemmobacter</taxon>
    </lineage>
</organism>
<dbReference type="GO" id="GO:0006508">
    <property type="term" value="P:proteolysis"/>
    <property type="evidence" value="ECO:0007669"/>
    <property type="project" value="InterPro"/>
</dbReference>
<proteinExistence type="inferred from homology"/>
<dbReference type="InterPro" id="IPR050266">
    <property type="entry name" value="AB_hydrolase_sf"/>
</dbReference>
<evidence type="ECO:0000259" key="4">
    <source>
        <dbReference type="Pfam" id="PF12697"/>
    </source>
</evidence>
<reference evidence="5 6" key="1">
    <citation type="submission" date="2018-03" db="EMBL/GenBank/DDBJ databases">
        <title>Rhodobacter blasticus.</title>
        <authorList>
            <person name="Meyer T.E."/>
            <person name="Miller S."/>
            <person name="Lodha T."/>
            <person name="Gandham S."/>
            <person name="Chintalapati S."/>
            <person name="Chintalapati V.R."/>
        </authorList>
    </citation>
    <scope>NUCLEOTIDE SEQUENCE [LARGE SCALE GENOMIC DNA]</scope>
    <source>
        <strain evidence="5 6">DSM 2131</strain>
    </source>
</reference>
<dbReference type="EMBL" id="PZKE01000005">
    <property type="protein sequence ID" value="PTE15064.1"/>
    <property type="molecule type" value="Genomic_DNA"/>
</dbReference>
<evidence type="ECO:0000256" key="1">
    <source>
        <dbReference type="ARBA" id="ARBA00010088"/>
    </source>
</evidence>
<name>A0A2T4JAZ0_FUSBL</name>
<dbReference type="Proteomes" id="UP000241362">
    <property type="component" value="Unassembled WGS sequence"/>
</dbReference>
<dbReference type="AlphaFoldDB" id="A0A2T4JAZ0"/>
<dbReference type="GO" id="GO:0047372">
    <property type="term" value="F:monoacylglycerol lipase activity"/>
    <property type="evidence" value="ECO:0007669"/>
    <property type="project" value="TreeGrafter"/>
</dbReference>
<keyword evidence="3" id="KW-1133">Transmembrane helix</keyword>